<feature type="non-terminal residue" evidence="6">
    <location>
        <position position="386"/>
    </location>
</feature>
<evidence type="ECO:0000313" key="7">
    <source>
        <dbReference type="Proteomes" id="UP001275084"/>
    </source>
</evidence>
<sequence length="386" mass="44140">FFAKWTRPATQLWEQWAIEQRILLNRPYDVDTFRDPMELRLDHKRYEREPPVPSRPYYPITVLETPENEVVHATIECVSVYLKPTGGAIIGFLLFDPPRFHRITTKRYPFWSDTDGPDSTAYQDASLDKPRYLDRFVEKLEKKFDDRAGRDAMVATIEALSEVVLEDERSALALINNSLDYIDLHMARDGLLCQAVDTWRHRLGGWRCLLVHARTSADYRRSMVRLEQLSARGGAGTGGGSHEYLGFTSSRIDTTFQAFAATMGIVESRRAIQQAEAVTKLAHLAFFFVPLTYVTSIFSTNINEFQNKMTLWQWVATSVAAALLSYLFFYRHEVCRFILGAPNLLAEASISRLSKVAIRWLTIARATWSLVPDLLVFGLWLGMNAV</sequence>
<feature type="transmembrane region" description="Helical" evidence="5">
    <location>
        <begin position="311"/>
        <end position="329"/>
    </location>
</feature>
<dbReference type="Proteomes" id="UP001275084">
    <property type="component" value="Unassembled WGS sequence"/>
</dbReference>
<reference evidence="6" key="1">
    <citation type="journal article" date="2023" name="Mol. Phylogenet. Evol.">
        <title>Genome-scale phylogeny and comparative genomics of the fungal order Sordariales.</title>
        <authorList>
            <person name="Hensen N."/>
            <person name="Bonometti L."/>
            <person name="Westerberg I."/>
            <person name="Brannstrom I.O."/>
            <person name="Guillou S."/>
            <person name="Cros-Aarteil S."/>
            <person name="Calhoun S."/>
            <person name="Haridas S."/>
            <person name="Kuo A."/>
            <person name="Mondo S."/>
            <person name="Pangilinan J."/>
            <person name="Riley R."/>
            <person name="LaButti K."/>
            <person name="Andreopoulos B."/>
            <person name="Lipzen A."/>
            <person name="Chen C."/>
            <person name="Yan M."/>
            <person name="Daum C."/>
            <person name="Ng V."/>
            <person name="Clum A."/>
            <person name="Steindorff A."/>
            <person name="Ohm R.A."/>
            <person name="Martin F."/>
            <person name="Silar P."/>
            <person name="Natvig D.O."/>
            <person name="Lalanne C."/>
            <person name="Gautier V."/>
            <person name="Ament-Velasquez S.L."/>
            <person name="Kruys A."/>
            <person name="Hutchinson M.I."/>
            <person name="Powell A.J."/>
            <person name="Barry K."/>
            <person name="Miller A.N."/>
            <person name="Grigoriev I.V."/>
            <person name="Debuchy R."/>
            <person name="Gladieux P."/>
            <person name="Hiltunen Thoren M."/>
            <person name="Johannesson H."/>
        </authorList>
    </citation>
    <scope>NUCLEOTIDE SEQUENCE</scope>
    <source>
        <strain evidence="6">CBS 955.72</strain>
    </source>
</reference>
<keyword evidence="2 5" id="KW-0812">Transmembrane</keyword>
<dbReference type="AlphaFoldDB" id="A0AAJ0HXG9"/>
<evidence type="ECO:0000256" key="2">
    <source>
        <dbReference type="ARBA" id="ARBA00022692"/>
    </source>
</evidence>
<dbReference type="InterPro" id="IPR045863">
    <property type="entry name" value="CorA_TM1_TM2"/>
</dbReference>
<keyword evidence="3 5" id="KW-1133">Transmembrane helix</keyword>
<evidence type="ECO:0000313" key="6">
    <source>
        <dbReference type="EMBL" id="KAK3364705.1"/>
    </source>
</evidence>
<evidence type="ECO:0000256" key="4">
    <source>
        <dbReference type="ARBA" id="ARBA00023136"/>
    </source>
</evidence>
<keyword evidence="4 5" id="KW-0472">Membrane</keyword>
<dbReference type="GO" id="GO:0016020">
    <property type="term" value="C:membrane"/>
    <property type="evidence" value="ECO:0007669"/>
    <property type="project" value="UniProtKB-SubCell"/>
</dbReference>
<dbReference type="SUPFAM" id="SSF144083">
    <property type="entry name" value="Magnesium transport protein CorA, transmembrane region"/>
    <property type="match status" value="1"/>
</dbReference>
<reference evidence="6" key="2">
    <citation type="submission" date="2023-06" db="EMBL/GenBank/DDBJ databases">
        <authorList>
            <consortium name="Lawrence Berkeley National Laboratory"/>
            <person name="Haridas S."/>
            <person name="Hensen N."/>
            <person name="Bonometti L."/>
            <person name="Westerberg I."/>
            <person name="Brannstrom I.O."/>
            <person name="Guillou S."/>
            <person name="Cros-Aarteil S."/>
            <person name="Calhoun S."/>
            <person name="Kuo A."/>
            <person name="Mondo S."/>
            <person name="Pangilinan J."/>
            <person name="Riley R."/>
            <person name="Labutti K."/>
            <person name="Andreopoulos B."/>
            <person name="Lipzen A."/>
            <person name="Chen C."/>
            <person name="Yanf M."/>
            <person name="Daum C."/>
            <person name="Ng V."/>
            <person name="Clum A."/>
            <person name="Steindorff A."/>
            <person name="Ohm R."/>
            <person name="Martin F."/>
            <person name="Silar P."/>
            <person name="Natvig D."/>
            <person name="Lalanne C."/>
            <person name="Gautier V."/>
            <person name="Ament-Velasquez S.L."/>
            <person name="Kruys A."/>
            <person name="Hutchinson M.I."/>
            <person name="Powell A.J."/>
            <person name="Barry K."/>
            <person name="Miller A.N."/>
            <person name="Grigoriev I.V."/>
            <person name="Debuchy R."/>
            <person name="Gladieux P."/>
            <person name="Thoren M.H."/>
            <person name="Johannesson H."/>
        </authorList>
    </citation>
    <scope>NUCLEOTIDE SEQUENCE</scope>
    <source>
        <strain evidence="6">CBS 955.72</strain>
    </source>
</reference>
<name>A0AAJ0HXG9_9PEZI</name>
<dbReference type="EMBL" id="JAUIQD010000001">
    <property type="protein sequence ID" value="KAK3364705.1"/>
    <property type="molecule type" value="Genomic_DNA"/>
</dbReference>
<evidence type="ECO:0000256" key="5">
    <source>
        <dbReference type="SAM" id="Phobius"/>
    </source>
</evidence>
<organism evidence="6 7">
    <name type="scientific">Lasiosphaeria hispida</name>
    <dbReference type="NCBI Taxonomy" id="260671"/>
    <lineage>
        <taxon>Eukaryota</taxon>
        <taxon>Fungi</taxon>
        <taxon>Dikarya</taxon>
        <taxon>Ascomycota</taxon>
        <taxon>Pezizomycotina</taxon>
        <taxon>Sordariomycetes</taxon>
        <taxon>Sordariomycetidae</taxon>
        <taxon>Sordariales</taxon>
        <taxon>Lasiosphaeriaceae</taxon>
        <taxon>Lasiosphaeria</taxon>
    </lineage>
</organism>
<feature type="transmembrane region" description="Helical" evidence="5">
    <location>
        <begin position="277"/>
        <end position="299"/>
    </location>
</feature>
<dbReference type="Gene3D" id="1.20.58.340">
    <property type="entry name" value="Magnesium transport protein CorA, transmembrane region"/>
    <property type="match status" value="1"/>
</dbReference>
<feature type="transmembrane region" description="Helical" evidence="5">
    <location>
        <begin position="360"/>
        <end position="383"/>
    </location>
</feature>
<feature type="non-terminal residue" evidence="6">
    <location>
        <position position="1"/>
    </location>
</feature>
<evidence type="ECO:0000256" key="3">
    <source>
        <dbReference type="ARBA" id="ARBA00022989"/>
    </source>
</evidence>
<keyword evidence="7" id="KW-1185">Reference proteome</keyword>
<comment type="caution">
    <text evidence="6">The sequence shown here is derived from an EMBL/GenBank/DDBJ whole genome shotgun (WGS) entry which is preliminary data.</text>
</comment>
<evidence type="ECO:0000256" key="1">
    <source>
        <dbReference type="ARBA" id="ARBA00004141"/>
    </source>
</evidence>
<protein>
    <submittedName>
        <fullName evidence="6">Uncharacterized protein</fullName>
    </submittedName>
</protein>
<comment type="subcellular location">
    <subcellularLocation>
        <location evidence="1">Membrane</location>
        <topology evidence="1">Multi-pass membrane protein</topology>
    </subcellularLocation>
</comment>
<gene>
    <name evidence="6" type="ORF">B0T25DRAFT_438119</name>
</gene>
<accession>A0AAJ0HXG9</accession>
<proteinExistence type="predicted"/>